<gene>
    <name evidence="1" type="ORF">OKA104_LOCUS48241</name>
</gene>
<name>A0A820K8W2_9BILA</name>
<comment type="caution">
    <text evidence="1">The sequence shown here is derived from an EMBL/GenBank/DDBJ whole genome shotgun (WGS) entry which is preliminary data.</text>
</comment>
<accession>A0A820K8W2</accession>
<proteinExistence type="predicted"/>
<evidence type="ECO:0000313" key="1">
    <source>
        <dbReference type="EMBL" id="CAF4340190.1"/>
    </source>
</evidence>
<sequence length="53" mass="5770">MTELQKSRVDVLMIGSGEYTTGYVHGTASKSDKSKGVVALTLIDLRRRGETGR</sequence>
<reference evidence="1" key="1">
    <citation type="submission" date="2021-02" db="EMBL/GenBank/DDBJ databases">
        <authorList>
            <person name="Nowell W R."/>
        </authorList>
    </citation>
    <scope>NUCLEOTIDE SEQUENCE</scope>
</reference>
<dbReference type="AlphaFoldDB" id="A0A820K8W2"/>
<feature type="non-terminal residue" evidence="1">
    <location>
        <position position="53"/>
    </location>
</feature>
<organism evidence="1 2">
    <name type="scientific">Adineta steineri</name>
    <dbReference type="NCBI Taxonomy" id="433720"/>
    <lineage>
        <taxon>Eukaryota</taxon>
        <taxon>Metazoa</taxon>
        <taxon>Spiralia</taxon>
        <taxon>Gnathifera</taxon>
        <taxon>Rotifera</taxon>
        <taxon>Eurotatoria</taxon>
        <taxon>Bdelloidea</taxon>
        <taxon>Adinetida</taxon>
        <taxon>Adinetidae</taxon>
        <taxon>Adineta</taxon>
    </lineage>
</organism>
<dbReference type="EMBL" id="CAJOAY010020515">
    <property type="protein sequence ID" value="CAF4340190.1"/>
    <property type="molecule type" value="Genomic_DNA"/>
</dbReference>
<dbReference type="Proteomes" id="UP000663881">
    <property type="component" value="Unassembled WGS sequence"/>
</dbReference>
<protein>
    <submittedName>
        <fullName evidence="1">Uncharacterized protein</fullName>
    </submittedName>
</protein>
<evidence type="ECO:0000313" key="2">
    <source>
        <dbReference type="Proteomes" id="UP000663881"/>
    </source>
</evidence>